<reference evidence="5" key="1">
    <citation type="journal article" date="2019" name="Microbiology">
        <title>Complete Genome Sequence of an Uncultured Bacterium of the Candidate Phylum Bipolaricaulota.</title>
        <authorList>
            <person name="Kadnikov V.V."/>
            <person name="Mardanov A.V."/>
            <person name="Beletsky A.V."/>
            <person name="Frank Y.A."/>
            <person name="Karnachuk O.V."/>
            <person name="Ravin N.V."/>
        </authorList>
    </citation>
    <scope>NUCLEOTIDE SEQUENCE [LARGE SCALE GENOMIC DNA]</scope>
</reference>
<comment type="similarity">
    <text evidence="1">Belongs to the GerABKA family.</text>
</comment>
<dbReference type="PANTHER" id="PTHR22550">
    <property type="entry name" value="SPORE GERMINATION PROTEIN"/>
    <property type="match status" value="1"/>
</dbReference>
<gene>
    <name evidence="4" type="ORF">SYNTR_0135</name>
</gene>
<proteinExistence type="inferred from homology"/>
<organism evidence="4 5">
    <name type="scientific">Candidatus Syntrophocurvum alkaliphilum</name>
    <dbReference type="NCBI Taxonomy" id="2293317"/>
    <lineage>
        <taxon>Bacteria</taxon>
        <taxon>Bacillati</taxon>
        <taxon>Bacillota</taxon>
        <taxon>Clostridia</taxon>
        <taxon>Eubacteriales</taxon>
        <taxon>Syntrophomonadaceae</taxon>
        <taxon>Candidatus Syntrophocurvum</taxon>
    </lineage>
</organism>
<dbReference type="InterPro" id="IPR050768">
    <property type="entry name" value="UPF0353/GerABKA_families"/>
</dbReference>
<evidence type="ECO:0000256" key="3">
    <source>
        <dbReference type="SAM" id="Phobius"/>
    </source>
</evidence>
<dbReference type="RefSeq" id="WP_156202693.1">
    <property type="nucleotide sequence ID" value="NZ_CP046457.1"/>
</dbReference>
<keyword evidence="3" id="KW-1133">Transmembrane helix</keyword>
<dbReference type="OrthoDB" id="9772630at2"/>
<dbReference type="KEGG" id="salq:SYNTR_0135"/>
<evidence type="ECO:0000313" key="4">
    <source>
        <dbReference type="EMBL" id="QGT98728.1"/>
    </source>
</evidence>
<dbReference type="PANTHER" id="PTHR22550:SF5">
    <property type="entry name" value="LEUCINE ZIPPER PROTEIN 4"/>
    <property type="match status" value="1"/>
</dbReference>
<accession>A0A6I6DDP6</accession>
<dbReference type="Pfam" id="PF03323">
    <property type="entry name" value="GerA"/>
    <property type="match status" value="1"/>
</dbReference>
<feature type="transmembrane region" description="Helical" evidence="3">
    <location>
        <begin position="437"/>
        <end position="463"/>
    </location>
</feature>
<name>A0A6I6DDP6_9FIRM</name>
<protein>
    <submittedName>
        <fullName evidence="4">Nutrient germinant receptor inner membrane subunit A (GerKA/GerAA/GerBA)</fullName>
    </submittedName>
</protein>
<sequence>MRKLGKKNAKNQQDNNTDIMLSNEEIKLPLPLNEKLELLKPYLETNHDIIYRELYIKAFNIKAVIIYIEGIANDQYLHDNIIKPLILNNSYQTPLDKTIIDQISHTTIAVGNIQKSNNLQTIINHIFDGMTVLLCDGLDEALVFDIHGGEFRGIEEPTTEKSLRGNKEGFSEILDISLPLIRRRLKDPNLVVEKTIVGQRSRTQVAILYIKDIADPKIVTEVKKRINNIDIDNVFEGSYIEQMIEDNSYSLFAQIRTTERPDKAAALLAEGRIVVLTDGSPTALSMPSLFIEYFQASEDYYERTLGGSFTRLTRIFAFFIAISFPAIYVALTAYHPALIPDGLIVPLIQARVQVPFPVLLELLIFELIIQLIIEAGLRMPTTVGQTVGVVAGIILGQAAIAANLASPAVIMVVAITAIATFALPTGSLILASRIIRLPFLILSSFFGILGYSLAMFLMIAHLMSLNSFGVPYLSPIAPTRYRDLKQDTYIRNFIWSIKKRPVTIPHQDINDIRNKGRDK</sequence>
<evidence type="ECO:0000313" key="5">
    <source>
        <dbReference type="Proteomes" id="UP000426444"/>
    </source>
</evidence>
<evidence type="ECO:0000256" key="2">
    <source>
        <dbReference type="ARBA" id="ARBA00023136"/>
    </source>
</evidence>
<keyword evidence="5" id="KW-1185">Reference proteome</keyword>
<feature type="transmembrane region" description="Helical" evidence="3">
    <location>
        <begin position="354"/>
        <end position="373"/>
    </location>
</feature>
<dbReference type="Proteomes" id="UP000426444">
    <property type="component" value="Chromosome"/>
</dbReference>
<feature type="transmembrane region" description="Helical" evidence="3">
    <location>
        <begin position="385"/>
        <end position="402"/>
    </location>
</feature>
<feature type="transmembrane region" description="Helical" evidence="3">
    <location>
        <begin position="408"/>
        <end position="430"/>
    </location>
</feature>
<keyword evidence="4" id="KW-0675">Receptor</keyword>
<dbReference type="GO" id="GO:0016020">
    <property type="term" value="C:membrane"/>
    <property type="evidence" value="ECO:0007669"/>
    <property type="project" value="InterPro"/>
</dbReference>
<feature type="transmembrane region" description="Helical" evidence="3">
    <location>
        <begin position="315"/>
        <end position="334"/>
    </location>
</feature>
<dbReference type="PIRSF" id="PIRSF005690">
    <property type="entry name" value="GerBA"/>
    <property type="match status" value="1"/>
</dbReference>
<dbReference type="EMBL" id="CP046457">
    <property type="protein sequence ID" value="QGT98728.1"/>
    <property type="molecule type" value="Genomic_DNA"/>
</dbReference>
<dbReference type="InterPro" id="IPR004995">
    <property type="entry name" value="Spore_Ger"/>
</dbReference>
<keyword evidence="2 3" id="KW-0472">Membrane</keyword>
<evidence type="ECO:0000256" key="1">
    <source>
        <dbReference type="ARBA" id="ARBA00005278"/>
    </source>
</evidence>
<dbReference type="GO" id="GO:0009847">
    <property type="term" value="P:spore germination"/>
    <property type="evidence" value="ECO:0007669"/>
    <property type="project" value="InterPro"/>
</dbReference>
<dbReference type="AlphaFoldDB" id="A0A6I6DDP6"/>
<keyword evidence="3" id="KW-0812">Transmembrane</keyword>